<evidence type="ECO:0000256" key="2">
    <source>
        <dbReference type="SAM" id="MobiDB-lite"/>
    </source>
</evidence>
<dbReference type="InParanoid" id="Q24D00"/>
<feature type="compositionally biased region" description="Polar residues" evidence="2">
    <location>
        <begin position="158"/>
        <end position="178"/>
    </location>
</feature>
<feature type="region of interest" description="Disordered" evidence="2">
    <location>
        <begin position="365"/>
        <end position="485"/>
    </location>
</feature>
<feature type="region of interest" description="Disordered" evidence="2">
    <location>
        <begin position="1052"/>
        <end position="1117"/>
    </location>
</feature>
<feature type="region of interest" description="Disordered" evidence="2">
    <location>
        <begin position="1170"/>
        <end position="1202"/>
    </location>
</feature>
<feature type="region of interest" description="Disordered" evidence="2">
    <location>
        <begin position="254"/>
        <end position="291"/>
    </location>
</feature>
<feature type="compositionally biased region" description="Basic and acidic residues" evidence="2">
    <location>
        <begin position="456"/>
        <end position="467"/>
    </location>
</feature>
<dbReference type="EMBL" id="GG662338">
    <property type="protein sequence ID" value="EAS05608.2"/>
    <property type="molecule type" value="Genomic_DNA"/>
</dbReference>
<feature type="compositionally biased region" description="Polar residues" evidence="2">
    <location>
        <begin position="274"/>
        <end position="291"/>
    </location>
</feature>
<evidence type="ECO:0000256" key="1">
    <source>
        <dbReference type="SAM" id="Coils"/>
    </source>
</evidence>
<gene>
    <name evidence="3" type="ORF">TTHERM_00711930</name>
</gene>
<feature type="compositionally biased region" description="Polar residues" evidence="2">
    <location>
        <begin position="254"/>
        <end position="266"/>
    </location>
</feature>
<dbReference type="HOGENOM" id="CLU_267428_0_0_1"/>
<feature type="compositionally biased region" description="Polar residues" evidence="2">
    <location>
        <begin position="1063"/>
        <end position="1114"/>
    </location>
</feature>
<feature type="region of interest" description="Disordered" evidence="2">
    <location>
        <begin position="532"/>
        <end position="581"/>
    </location>
</feature>
<feature type="compositionally biased region" description="Polar residues" evidence="2">
    <location>
        <begin position="413"/>
        <end position="451"/>
    </location>
</feature>
<evidence type="ECO:0000313" key="3">
    <source>
        <dbReference type="EMBL" id="EAS05608.2"/>
    </source>
</evidence>
<dbReference type="GeneID" id="7827812"/>
<dbReference type="RefSeq" id="XP_001025853.2">
    <property type="nucleotide sequence ID" value="XM_001025853.2"/>
</dbReference>
<dbReference type="KEGG" id="tet:TTHERM_00711930"/>
<feature type="compositionally biased region" description="Polar residues" evidence="2">
    <location>
        <begin position="365"/>
        <end position="405"/>
    </location>
</feature>
<evidence type="ECO:0000313" key="4">
    <source>
        <dbReference type="Proteomes" id="UP000009168"/>
    </source>
</evidence>
<feature type="coiled-coil region" evidence="1">
    <location>
        <begin position="68"/>
        <end position="95"/>
    </location>
</feature>
<dbReference type="Proteomes" id="UP000009168">
    <property type="component" value="Unassembled WGS sequence"/>
</dbReference>
<feature type="region of interest" description="Disordered" evidence="2">
    <location>
        <begin position="158"/>
        <end position="182"/>
    </location>
</feature>
<proteinExistence type="predicted"/>
<keyword evidence="1" id="KW-0175">Coiled coil</keyword>
<name>Q24D00_TETTS</name>
<keyword evidence="4" id="KW-1185">Reference proteome</keyword>
<dbReference type="OrthoDB" id="294912at2759"/>
<reference evidence="4" key="1">
    <citation type="journal article" date="2006" name="PLoS Biol.">
        <title>Macronuclear genome sequence of the ciliate Tetrahymena thermophila, a model eukaryote.</title>
        <authorList>
            <person name="Eisen J.A."/>
            <person name="Coyne R.S."/>
            <person name="Wu M."/>
            <person name="Wu D."/>
            <person name="Thiagarajan M."/>
            <person name="Wortman J.R."/>
            <person name="Badger J.H."/>
            <person name="Ren Q."/>
            <person name="Amedeo P."/>
            <person name="Jones K.M."/>
            <person name="Tallon L.J."/>
            <person name="Delcher A.L."/>
            <person name="Salzberg S.L."/>
            <person name="Silva J.C."/>
            <person name="Haas B.J."/>
            <person name="Majoros W.H."/>
            <person name="Farzad M."/>
            <person name="Carlton J.M."/>
            <person name="Smith R.K. Jr."/>
            <person name="Garg J."/>
            <person name="Pearlman R.E."/>
            <person name="Karrer K.M."/>
            <person name="Sun L."/>
            <person name="Manning G."/>
            <person name="Elde N.C."/>
            <person name="Turkewitz A.P."/>
            <person name="Asai D.J."/>
            <person name="Wilkes D.E."/>
            <person name="Wang Y."/>
            <person name="Cai H."/>
            <person name="Collins K."/>
            <person name="Stewart B.A."/>
            <person name="Lee S.R."/>
            <person name="Wilamowska K."/>
            <person name="Weinberg Z."/>
            <person name="Ruzzo W.L."/>
            <person name="Wloga D."/>
            <person name="Gaertig J."/>
            <person name="Frankel J."/>
            <person name="Tsao C.-C."/>
            <person name="Gorovsky M.A."/>
            <person name="Keeling P.J."/>
            <person name="Waller R.F."/>
            <person name="Patron N.J."/>
            <person name="Cherry J.M."/>
            <person name="Stover N.A."/>
            <person name="Krieger C.J."/>
            <person name="del Toro C."/>
            <person name="Ryder H.F."/>
            <person name="Williamson S.C."/>
            <person name="Barbeau R.A."/>
            <person name="Hamilton E.P."/>
            <person name="Orias E."/>
        </authorList>
    </citation>
    <scope>NUCLEOTIDE SEQUENCE [LARGE SCALE GENOMIC DNA]</scope>
    <source>
        <strain evidence="4">SB210</strain>
    </source>
</reference>
<feature type="compositionally biased region" description="Low complexity" evidence="2">
    <location>
        <begin position="720"/>
        <end position="729"/>
    </location>
</feature>
<sequence>MDQIVEENQFLNNFLKQFKGKNQKEILDSLLVIGADSIISNFKFSHNLQEDILKASKKIQSYFVQGDQSQLKNEIESLRQELTRLNQKFDGKQEKMVVAATATPVLQQFSPPTKIQFSNQQANKSEQRKQGVKKIPFQEKNQSSLSKLYQENQEASINQTQKRIGRSSSLCEVNTSGSKSKKPIQQVALKVTEVTPNIPKPIKYTPKYHHLNDEQVKSNFENYKQFNIENDQHQSNKQKSNYRQFSQDNNFQHQKYQQKEVQNQFQPVEKQHQHGSQNHFNDMQNKQSNNANEPEVVNNYRKGQNQNSFETLDQNKINPNYYQYQSNKEQNKFNFNVQNQFGIQGQISPKFNDAIANYHTNQLSSRNDQHSFNQNDHNSLHNYNKNNIHDQQQSFEHAQPNSQSDHPQRIKNRSNQSFHGRSNQSFQGINKGSINQSPQHQKTRQKSMSQKGSRKIYYDPRKMRKGDIFNPVNSKKEQLNVQRAQSKIKGEIQERKLNQKQFGKKYEDVEVFVNQPPGYSEQESQLANNNSQLNNSYQNVSSSNNNNYYNQNFQPSSYNLQSQQQNISSSSQIQSQQQQQLYDINEDSAQFEDRPRQINNYSVNSANNTFLNKSRSYTATTAATGDIRQSQNLYSQNFYGAKQQNSFKNNFNDLSDYQNRNSQNPSASKQFHQESTGSFAVNENHNHQLRYTNDQVEVSPQRINQLYDPKVENQSYGKNQIQQQQLQGQRYYDGDESDIIVHDDGQMQNTFIQDSANRQSMSSRFVGNQTNNNNQQQQSQFNQTVNDSINNRSYYNYQNLNQHLTQHYIRSNNQSLNGPHPYLQTSQALGQNQQINERNSHRTENSFQDQSSILQNPFATAASYQPQRIHFNKQRNMNGSFSQMNPSYQNQYDNSGYINSSNNYIQNPFRDNNNNNKTYDQNSYLGIERLSNSQIDNRQSINDEVISSGNYLKGGLKQSQNIYEQRYKELVQKQEKVGNSQQLVFSDQIQHQQQQQQQQTKNLASQYQNKYQNQSYDALKSVNNYADYSQNNLNSSNNYIIPNRLQNLNSTQRSKLTTERSPDQQNSISKKSEQNVSPDLSNRNNRQLADQKTYYQDPTSQSINKQIQGKSQQRAAVPHFQKNELQDSADKYQKEFSRNLEQNNNNNYYKQYKPHETFTNRQENMCEYSITSRDPQSPPLKIQVSGEGSVESEDFSPFEVTEQRKKVFQDDKLFFKESQQYSQSRSQTTRSEQ</sequence>
<feature type="region of interest" description="Disordered" evidence="2">
    <location>
        <begin position="646"/>
        <end position="675"/>
    </location>
</feature>
<protein>
    <submittedName>
        <fullName evidence="3">Endo-1,4-beta-xylanase xylA, putative</fullName>
    </submittedName>
</protein>
<dbReference type="AlphaFoldDB" id="Q24D00"/>
<accession>Q24D00</accession>
<feature type="region of interest" description="Disordered" evidence="2">
    <location>
        <begin position="711"/>
        <end position="731"/>
    </location>
</feature>
<organism evidence="3 4">
    <name type="scientific">Tetrahymena thermophila (strain SB210)</name>
    <dbReference type="NCBI Taxonomy" id="312017"/>
    <lineage>
        <taxon>Eukaryota</taxon>
        <taxon>Sar</taxon>
        <taxon>Alveolata</taxon>
        <taxon>Ciliophora</taxon>
        <taxon>Intramacronucleata</taxon>
        <taxon>Oligohymenophorea</taxon>
        <taxon>Hymenostomatida</taxon>
        <taxon>Tetrahymenina</taxon>
        <taxon>Tetrahymenidae</taxon>
        <taxon>Tetrahymena</taxon>
    </lineage>
</organism>